<dbReference type="STRING" id="1293054.HSACCH_00022"/>
<comment type="caution">
    <text evidence="9">The sequence shown here is derived from an EMBL/GenBank/DDBJ whole genome shotgun (WGS) entry which is preliminary data.</text>
</comment>
<sequence>MEERRDAHGNIIKERGREVFVISLIVVFAIVLWGIAMPDSFGNVANSIFDYLTMNFGWFYLITMTLFVIFCVWVALSQYGKIKLGKPDEEPEFSTISWFAMLFSAGMGVGLVFWGVAEPLNHFVNPLGMEGGTAAAADFALKTSFLHWGLHPWSAYGVLALALAYMQFRHDKPAQISSVFIPLIGEAKARGTIGKTVDILAIFATVAGVATSLGMATLQVTSGFNFLFGVPETNFVRLMVIGVITILFMISAITGVDKGIKYLSNANITLAGLIMVICLIVGPTMLIINNFTNTFGFYFSSIVRDSFRIGPEPWYGWWTIFYWAWWIAWAPFVATFIARISRGRTIREFIGGVLFAPTLASFVWFSILGTMGMETGMEVAEEAIAVTETAFFEVIQYYPAGNFISIIGTILLITFFITSADSATFVLGMLSDKGNQNPSAKLKVTWGIIQSGLAVALMLSGGLGMLQTGSIVAAFPFAFIMIFAMWAMIKALKADAAVEGVVDINSVADVSVDHMDEEKLAAVEEG</sequence>
<feature type="transmembrane region" description="Helical" evidence="8">
    <location>
        <begin position="150"/>
        <end position="168"/>
    </location>
</feature>
<dbReference type="RefSeq" id="WP_005486924.1">
    <property type="nucleotide sequence ID" value="NZ_CAUI01000002.1"/>
</dbReference>
<dbReference type="GO" id="GO:0005886">
    <property type="term" value="C:plasma membrane"/>
    <property type="evidence" value="ECO:0007669"/>
    <property type="project" value="UniProtKB-SubCell"/>
</dbReference>
<evidence type="ECO:0000313" key="9">
    <source>
        <dbReference type="EMBL" id="CCU77555.1"/>
    </source>
</evidence>
<feature type="transmembrane region" description="Helical" evidence="8">
    <location>
        <begin position="235"/>
        <end position="256"/>
    </location>
</feature>
<feature type="transmembrane region" description="Helical" evidence="8">
    <location>
        <begin position="349"/>
        <end position="367"/>
    </location>
</feature>
<feature type="transmembrane region" description="Helical" evidence="8">
    <location>
        <begin position="20"/>
        <end position="37"/>
    </location>
</feature>
<gene>
    <name evidence="9" type="ORF">HSACCH_00022</name>
</gene>
<keyword evidence="10" id="KW-1185">Reference proteome</keyword>
<evidence type="ECO:0000256" key="6">
    <source>
        <dbReference type="ARBA" id="ARBA00022989"/>
    </source>
</evidence>
<proteinExistence type="inferred from homology"/>
<protein>
    <submittedName>
        <fullName evidence="9">Glycine betaine transporter OpuD</fullName>
    </submittedName>
</protein>
<evidence type="ECO:0000256" key="5">
    <source>
        <dbReference type="ARBA" id="ARBA00022692"/>
    </source>
</evidence>
<dbReference type="Proteomes" id="UP000012063">
    <property type="component" value="Unassembled WGS sequence"/>
</dbReference>
<evidence type="ECO:0000256" key="3">
    <source>
        <dbReference type="ARBA" id="ARBA00022448"/>
    </source>
</evidence>
<feature type="transmembrane region" description="Helical" evidence="8">
    <location>
        <begin position="268"/>
        <end position="288"/>
    </location>
</feature>
<dbReference type="PANTHER" id="PTHR30047">
    <property type="entry name" value="HIGH-AFFINITY CHOLINE TRANSPORT PROTEIN-RELATED"/>
    <property type="match status" value="1"/>
</dbReference>
<evidence type="ECO:0000313" key="10">
    <source>
        <dbReference type="Proteomes" id="UP000012063"/>
    </source>
</evidence>
<evidence type="ECO:0000256" key="7">
    <source>
        <dbReference type="ARBA" id="ARBA00023136"/>
    </source>
</evidence>
<dbReference type="AlphaFoldDB" id="M5DWB9"/>
<dbReference type="GO" id="GO:0022857">
    <property type="term" value="F:transmembrane transporter activity"/>
    <property type="evidence" value="ECO:0007669"/>
    <property type="project" value="InterPro"/>
</dbReference>
<dbReference type="PANTHER" id="PTHR30047:SF7">
    <property type="entry name" value="HIGH-AFFINITY CHOLINE TRANSPORT PROTEIN"/>
    <property type="match status" value="1"/>
</dbReference>
<feature type="transmembrane region" description="Helical" evidence="8">
    <location>
        <begin position="96"/>
        <end position="117"/>
    </location>
</feature>
<keyword evidence="4" id="KW-1003">Cell membrane</keyword>
<feature type="transmembrane region" description="Helical" evidence="8">
    <location>
        <begin position="315"/>
        <end position="337"/>
    </location>
</feature>
<keyword evidence="3" id="KW-0813">Transport</keyword>
<dbReference type="Pfam" id="PF02028">
    <property type="entry name" value="BCCT"/>
    <property type="match status" value="1"/>
</dbReference>
<dbReference type="InterPro" id="IPR000060">
    <property type="entry name" value="BCCT_transptr"/>
</dbReference>
<evidence type="ECO:0000256" key="1">
    <source>
        <dbReference type="ARBA" id="ARBA00004651"/>
    </source>
</evidence>
<feature type="transmembrane region" description="Helical" evidence="8">
    <location>
        <begin position="57"/>
        <end position="76"/>
    </location>
</feature>
<dbReference type="FunCoup" id="M5DWB9">
    <property type="interactions" value="63"/>
</dbReference>
<dbReference type="EMBL" id="CAUI01000002">
    <property type="protein sequence ID" value="CCU77555.1"/>
    <property type="molecule type" value="Genomic_DNA"/>
</dbReference>
<dbReference type="OrthoDB" id="9775735at2"/>
<name>M5DWB9_9FIRM</name>
<organism evidence="9 10">
    <name type="scientific">Halanaerobium saccharolyticum subsp. saccharolyticum DSM 6643</name>
    <dbReference type="NCBI Taxonomy" id="1293054"/>
    <lineage>
        <taxon>Bacteria</taxon>
        <taxon>Bacillati</taxon>
        <taxon>Bacillota</taxon>
        <taxon>Clostridia</taxon>
        <taxon>Halanaerobiales</taxon>
        <taxon>Halanaerobiaceae</taxon>
        <taxon>Halanaerobium</taxon>
    </lineage>
</organism>
<keyword evidence="5 8" id="KW-0812">Transmembrane</keyword>
<evidence type="ECO:0000256" key="4">
    <source>
        <dbReference type="ARBA" id="ARBA00022475"/>
    </source>
</evidence>
<dbReference type="NCBIfam" id="TIGR00842">
    <property type="entry name" value="bcct"/>
    <property type="match status" value="1"/>
</dbReference>
<dbReference type="InParanoid" id="M5DWB9"/>
<feature type="transmembrane region" description="Helical" evidence="8">
    <location>
        <begin position="469"/>
        <end position="489"/>
    </location>
</feature>
<feature type="transmembrane region" description="Helical" evidence="8">
    <location>
        <begin position="197"/>
        <end position="215"/>
    </location>
</feature>
<reference evidence="10" key="1">
    <citation type="journal article" date="2013" name="Genome Announc.">
        <title>Genome Sequence of Halanaerobium saccharolyticum subsp. saccharolyticum Strain DSM 6643T, a Halophilic Hydrogen-Producing Bacterium.</title>
        <authorList>
            <person name="Kivisto A."/>
            <person name="Larjo A."/>
            <person name="Ciranna A."/>
            <person name="Santala V."/>
            <person name="Roos C."/>
            <person name="Karp M."/>
        </authorList>
    </citation>
    <scope>NUCLEOTIDE SEQUENCE [LARGE SCALE GENOMIC DNA]</scope>
    <source>
        <strain evidence="10">DSM 6643</strain>
    </source>
</reference>
<feature type="transmembrane region" description="Helical" evidence="8">
    <location>
        <begin position="403"/>
        <end position="430"/>
    </location>
</feature>
<feature type="transmembrane region" description="Helical" evidence="8">
    <location>
        <begin position="442"/>
        <end position="463"/>
    </location>
</feature>
<accession>M5DWB9</accession>
<evidence type="ECO:0000256" key="8">
    <source>
        <dbReference type="SAM" id="Phobius"/>
    </source>
</evidence>
<dbReference type="eggNOG" id="COG1292">
    <property type="taxonomic scope" value="Bacteria"/>
</dbReference>
<comment type="subcellular location">
    <subcellularLocation>
        <location evidence="1">Cell membrane</location>
        <topology evidence="1">Multi-pass membrane protein</topology>
    </subcellularLocation>
</comment>
<evidence type="ECO:0000256" key="2">
    <source>
        <dbReference type="ARBA" id="ARBA00005658"/>
    </source>
</evidence>
<keyword evidence="7 8" id="KW-0472">Membrane</keyword>
<keyword evidence="6 8" id="KW-1133">Transmembrane helix</keyword>
<comment type="similarity">
    <text evidence="2">Belongs to the BCCT transporter (TC 2.A.15) family.</text>
</comment>